<feature type="binding site" evidence="10">
    <location>
        <position position="41"/>
    </location>
    <ligand>
        <name>Mg(2+)</name>
        <dbReference type="ChEBI" id="CHEBI:18420"/>
    </ligand>
</feature>
<dbReference type="GO" id="GO:0036222">
    <property type="term" value="F:XTP diphosphatase activity"/>
    <property type="evidence" value="ECO:0007669"/>
    <property type="project" value="UniProtKB-UniRule"/>
</dbReference>
<gene>
    <name evidence="12" type="ORF">Z968_07650</name>
</gene>
<comment type="cofactor">
    <cofactor evidence="10">
        <name>Mg(2+)</name>
        <dbReference type="ChEBI" id="CHEBI:18420"/>
    </cofactor>
    <text evidence="10">Binds 1 Mg(2+) ion per subunit.</text>
</comment>
<dbReference type="EMBL" id="JENJ01000029">
    <property type="protein sequence ID" value="KGM95950.1"/>
    <property type="molecule type" value="Genomic_DNA"/>
</dbReference>
<feature type="binding site" evidence="10">
    <location>
        <position position="71"/>
    </location>
    <ligand>
        <name>Mg(2+)</name>
        <dbReference type="ChEBI" id="CHEBI:18420"/>
    </ligand>
</feature>
<evidence type="ECO:0000256" key="2">
    <source>
        <dbReference type="ARBA" id="ARBA00011738"/>
    </source>
</evidence>
<accession>A0A0A0I8G0</accession>
<dbReference type="GO" id="GO:0009146">
    <property type="term" value="P:purine nucleoside triphosphate catabolic process"/>
    <property type="evidence" value="ECO:0007669"/>
    <property type="project" value="UniProtKB-UniRule"/>
</dbReference>
<reference evidence="12 13" key="1">
    <citation type="submission" date="2014-01" db="EMBL/GenBank/DDBJ databases">
        <title>Plasmidome dynamics in the species complex Clostridium novyi sensu lato converts strains of independent lineages into distinctly different pathogens.</title>
        <authorList>
            <person name="Skarin H."/>
            <person name="Segerman B."/>
        </authorList>
    </citation>
    <scope>NUCLEOTIDE SEQUENCE [LARGE SCALE GENOMIC DNA]</scope>
    <source>
        <strain evidence="12 13">4552</strain>
    </source>
</reference>
<dbReference type="PANTHER" id="PTHR11067">
    <property type="entry name" value="INOSINE TRIPHOSPHATE PYROPHOSPHATASE/HAM1 PROTEIN"/>
    <property type="match status" value="1"/>
</dbReference>
<dbReference type="GO" id="GO:0017111">
    <property type="term" value="F:ribonucleoside triphosphate phosphatase activity"/>
    <property type="evidence" value="ECO:0007669"/>
    <property type="project" value="InterPro"/>
</dbReference>
<dbReference type="InterPro" id="IPR002637">
    <property type="entry name" value="RdgB/HAM1"/>
</dbReference>
<dbReference type="HAMAP" id="MF_01405">
    <property type="entry name" value="Non_canon_purine_NTPase"/>
    <property type="match status" value="1"/>
</dbReference>
<dbReference type="GO" id="GO:0046872">
    <property type="term" value="F:metal ion binding"/>
    <property type="evidence" value="ECO:0007669"/>
    <property type="project" value="UniProtKB-KW"/>
</dbReference>
<evidence type="ECO:0000256" key="6">
    <source>
        <dbReference type="ARBA" id="ARBA00022842"/>
    </source>
</evidence>
<dbReference type="GO" id="GO:0036220">
    <property type="term" value="F:ITP diphosphatase activity"/>
    <property type="evidence" value="ECO:0007669"/>
    <property type="project" value="UniProtKB-UniRule"/>
</dbReference>
<comment type="subunit">
    <text evidence="2 10">Homodimer.</text>
</comment>
<name>A0A0A0I8G0_CLONO</name>
<dbReference type="SUPFAM" id="SSF52972">
    <property type="entry name" value="ITPase-like"/>
    <property type="match status" value="1"/>
</dbReference>
<protein>
    <recommendedName>
        <fullName evidence="10">dITP/XTP pyrophosphatase</fullName>
        <ecNumber evidence="10">3.6.1.66</ecNumber>
    </recommendedName>
    <alternativeName>
        <fullName evidence="10">Non-canonical purine NTP pyrophosphatase</fullName>
    </alternativeName>
    <alternativeName>
        <fullName evidence="10">Non-standard purine NTP pyrophosphatase</fullName>
    </alternativeName>
    <alternativeName>
        <fullName evidence="10">Nucleoside-triphosphate diphosphatase</fullName>
    </alternativeName>
    <alternativeName>
        <fullName evidence="10">Nucleoside-triphosphate pyrophosphatase</fullName>
        <shortName evidence="10">NTPase</shortName>
    </alternativeName>
</protein>
<dbReference type="GO" id="GO:0000166">
    <property type="term" value="F:nucleotide binding"/>
    <property type="evidence" value="ECO:0007669"/>
    <property type="project" value="UniProtKB-KW"/>
</dbReference>
<keyword evidence="5 10" id="KW-0378">Hydrolase</keyword>
<dbReference type="GO" id="GO:0035870">
    <property type="term" value="F:dITP diphosphatase activity"/>
    <property type="evidence" value="ECO:0007669"/>
    <property type="project" value="UniProtKB-UniRule"/>
</dbReference>
<dbReference type="RefSeq" id="WP_039255337.1">
    <property type="nucleotide sequence ID" value="NZ_JENJ01000029.1"/>
</dbReference>
<dbReference type="InterPro" id="IPR020922">
    <property type="entry name" value="dITP/XTP_pyrophosphatase"/>
</dbReference>
<dbReference type="EC" id="3.6.1.66" evidence="10"/>
<dbReference type="NCBIfam" id="TIGR00042">
    <property type="entry name" value="RdgB/HAM1 family non-canonical purine NTP pyrophosphatase"/>
    <property type="match status" value="1"/>
</dbReference>
<dbReference type="FunFam" id="3.90.950.10:FF:000001">
    <property type="entry name" value="dITP/XTP pyrophosphatase"/>
    <property type="match status" value="1"/>
</dbReference>
<dbReference type="Pfam" id="PF01725">
    <property type="entry name" value="Ham1p_like"/>
    <property type="match status" value="1"/>
</dbReference>
<evidence type="ECO:0000313" key="12">
    <source>
        <dbReference type="EMBL" id="KGM95950.1"/>
    </source>
</evidence>
<comment type="catalytic activity">
    <reaction evidence="10">
        <text>ITP + H2O = IMP + diphosphate + H(+)</text>
        <dbReference type="Rhea" id="RHEA:29399"/>
        <dbReference type="ChEBI" id="CHEBI:15377"/>
        <dbReference type="ChEBI" id="CHEBI:15378"/>
        <dbReference type="ChEBI" id="CHEBI:33019"/>
        <dbReference type="ChEBI" id="CHEBI:58053"/>
        <dbReference type="ChEBI" id="CHEBI:61402"/>
        <dbReference type="EC" id="3.6.1.66"/>
    </reaction>
</comment>
<evidence type="ECO:0000256" key="4">
    <source>
        <dbReference type="ARBA" id="ARBA00022741"/>
    </source>
</evidence>
<dbReference type="Proteomes" id="UP000030012">
    <property type="component" value="Unassembled WGS sequence"/>
</dbReference>
<keyword evidence="4 10" id="KW-0547">Nucleotide-binding</keyword>
<dbReference type="NCBIfam" id="NF011397">
    <property type="entry name" value="PRK14822.1"/>
    <property type="match status" value="1"/>
</dbReference>
<organism evidence="12 13">
    <name type="scientific">Clostridium novyi A str. 4552</name>
    <dbReference type="NCBI Taxonomy" id="1444289"/>
    <lineage>
        <taxon>Bacteria</taxon>
        <taxon>Bacillati</taxon>
        <taxon>Bacillota</taxon>
        <taxon>Clostridia</taxon>
        <taxon>Eubacteriales</taxon>
        <taxon>Clostridiaceae</taxon>
        <taxon>Clostridium</taxon>
    </lineage>
</organism>
<dbReference type="OrthoDB" id="9807456at2"/>
<evidence type="ECO:0000256" key="5">
    <source>
        <dbReference type="ARBA" id="ARBA00022801"/>
    </source>
</evidence>
<evidence type="ECO:0000256" key="3">
    <source>
        <dbReference type="ARBA" id="ARBA00022723"/>
    </source>
</evidence>
<feature type="binding site" evidence="10">
    <location>
        <position position="72"/>
    </location>
    <ligand>
        <name>substrate</name>
    </ligand>
</feature>
<sequence>MKKLIVASNNQHKIEEIKEMLKEFNLDVISLKEAGINIDVEENGVTFAENAHIKAAEIFKIVKDSMVLADDSGLMVEALNGEPGVYSARYAGEHGNDKKNNEKLLSKLKGIKFEDRKAKFICAMELIVDDNTFIKVQGEVKGYILEEERGENGFGYDPLFYVPKFDKTTAEMTSKEKNSISHRGKALKNLKKVLTYYKI</sequence>
<feature type="binding site" evidence="10">
    <location>
        <position position="177"/>
    </location>
    <ligand>
        <name>substrate</name>
    </ligand>
</feature>
<feature type="binding site" evidence="10">
    <location>
        <begin position="154"/>
        <end position="157"/>
    </location>
    <ligand>
        <name>substrate</name>
    </ligand>
</feature>
<comment type="caution">
    <text evidence="12">The sequence shown here is derived from an EMBL/GenBank/DDBJ whole genome shotgun (WGS) entry which is preliminary data.</text>
</comment>
<feature type="binding site" evidence="10">
    <location>
        <begin position="8"/>
        <end position="13"/>
    </location>
    <ligand>
        <name>substrate</name>
    </ligand>
</feature>
<evidence type="ECO:0000256" key="9">
    <source>
        <dbReference type="ARBA" id="ARBA00052017"/>
    </source>
</evidence>
<dbReference type="InterPro" id="IPR029001">
    <property type="entry name" value="ITPase-like_fam"/>
</dbReference>
<feature type="binding site" evidence="10">
    <location>
        <begin position="182"/>
        <end position="183"/>
    </location>
    <ligand>
        <name>substrate</name>
    </ligand>
</feature>
<dbReference type="AlphaFoldDB" id="A0A0A0I8G0"/>
<feature type="active site" description="Proton acceptor" evidence="10">
    <location>
        <position position="71"/>
    </location>
</feature>
<comment type="function">
    <text evidence="10">Pyrophosphatase that catalyzes the hydrolysis of nucleoside triphosphates to their monophosphate derivatives, with a high preference for the non-canonical purine nucleotides XTP (xanthosine triphosphate), dITP (deoxyinosine triphosphate) and ITP. Seems to function as a house-cleaning enzyme that removes non-canonical purine nucleotides from the nucleotide pool, thus preventing their incorporation into DNA/RNA and avoiding chromosomal lesions.</text>
</comment>
<evidence type="ECO:0000256" key="7">
    <source>
        <dbReference type="ARBA" id="ARBA00023080"/>
    </source>
</evidence>
<keyword evidence="6 10" id="KW-0460">Magnesium</keyword>
<keyword evidence="7 10" id="KW-0546">Nucleotide metabolism</keyword>
<keyword evidence="3 10" id="KW-0479">Metal-binding</keyword>
<comment type="similarity">
    <text evidence="1 10 11">Belongs to the HAM1 NTPase family.</text>
</comment>
<proteinExistence type="inferred from homology"/>
<comment type="catalytic activity">
    <reaction evidence="8 10">
        <text>dITP + H2O = dIMP + diphosphate + H(+)</text>
        <dbReference type="Rhea" id="RHEA:28342"/>
        <dbReference type="ChEBI" id="CHEBI:15377"/>
        <dbReference type="ChEBI" id="CHEBI:15378"/>
        <dbReference type="ChEBI" id="CHEBI:33019"/>
        <dbReference type="ChEBI" id="CHEBI:61194"/>
        <dbReference type="ChEBI" id="CHEBI:61382"/>
        <dbReference type="EC" id="3.6.1.66"/>
    </reaction>
</comment>
<dbReference type="GO" id="GO:0005829">
    <property type="term" value="C:cytosol"/>
    <property type="evidence" value="ECO:0007669"/>
    <property type="project" value="TreeGrafter"/>
</dbReference>
<dbReference type="GO" id="GO:0009117">
    <property type="term" value="P:nucleotide metabolic process"/>
    <property type="evidence" value="ECO:0007669"/>
    <property type="project" value="UniProtKB-KW"/>
</dbReference>
<evidence type="ECO:0000256" key="8">
    <source>
        <dbReference type="ARBA" id="ARBA00051875"/>
    </source>
</evidence>
<evidence type="ECO:0000256" key="10">
    <source>
        <dbReference type="HAMAP-Rule" id="MF_01405"/>
    </source>
</evidence>
<comment type="catalytic activity">
    <reaction evidence="9 10">
        <text>XTP + H2O = XMP + diphosphate + H(+)</text>
        <dbReference type="Rhea" id="RHEA:28610"/>
        <dbReference type="ChEBI" id="CHEBI:15377"/>
        <dbReference type="ChEBI" id="CHEBI:15378"/>
        <dbReference type="ChEBI" id="CHEBI:33019"/>
        <dbReference type="ChEBI" id="CHEBI:57464"/>
        <dbReference type="ChEBI" id="CHEBI:61314"/>
        <dbReference type="EC" id="3.6.1.66"/>
    </reaction>
</comment>
<dbReference type="Gene3D" id="3.90.950.10">
    <property type="match status" value="1"/>
</dbReference>
<evidence type="ECO:0000256" key="11">
    <source>
        <dbReference type="RuleBase" id="RU003781"/>
    </source>
</evidence>
<evidence type="ECO:0000256" key="1">
    <source>
        <dbReference type="ARBA" id="ARBA00008023"/>
    </source>
</evidence>
<dbReference type="CDD" id="cd00515">
    <property type="entry name" value="HAM1"/>
    <property type="match status" value="1"/>
</dbReference>
<dbReference type="PANTHER" id="PTHR11067:SF9">
    <property type="entry name" value="INOSINE TRIPHOSPHATE PYROPHOSPHATASE"/>
    <property type="match status" value="1"/>
</dbReference>
<evidence type="ECO:0000313" key="13">
    <source>
        <dbReference type="Proteomes" id="UP000030012"/>
    </source>
</evidence>